<reference evidence="1" key="2">
    <citation type="submission" date="2021-04" db="EMBL/GenBank/DDBJ databases">
        <authorList>
            <person name="Dong X."/>
        </authorList>
    </citation>
    <scope>NUCLEOTIDE SEQUENCE</scope>
    <source>
        <strain evidence="1">LLY</strain>
    </source>
</reference>
<proteinExistence type="predicted"/>
<reference evidence="1" key="1">
    <citation type="journal article" date="2021" name="mSystems">
        <title>Bacteria and Archaea Synergistically Convert Glycine Betaine to Biogenic Methane in the Formosa Cold Seep of the South China Sea.</title>
        <authorList>
            <person name="Li L."/>
            <person name="Zhang W."/>
            <person name="Zhang S."/>
            <person name="Song L."/>
            <person name="Sun Q."/>
            <person name="Zhang H."/>
            <person name="Xiang H."/>
            <person name="Dong X."/>
        </authorList>
    </citation>
    <scope>NUCLEOTIDE SEQUENCE</scope>
    <source>
        <strain evidence="1">LLY</strain>
    </source>
</reference>
<dbReference type="EMBL" id="JAGSOI010000094">
    <property type="protein sequence ID" value="MCM1987936.1"/>
    <property type="molecule type" value="Genomic_DNA"/>
</dbReference>
<dbReference type="RefSeq" id="WP_250869328.1">
    <property type="nucleotide sequence ID" value="NZ_JAGSOI010000094.1"/>
</dbReference>
<gene>
    <name evidence="1" type="ORF">KDK67_13300</name>
</gene>
<dbReference type="AlphaFoldDB" id="A0A9E4ZH18"/>
<sequence>MTTQTIEKRLKKLERTETAKQVCGVYIFNPKTEILGQFLASGKYMLYLPDNGRDVIE</sequence>
<evidence type="ECO:0000313" key="2">
    <source>
        <dbReference type="Proteomes" id="UP001056766"/>
    </source>
</evidence>
<comment type="caution">
    <text evidence="1">The sequence shown here is derived from an EMBL/GenBank/DDBJ whole genome shotgun (WGS) entry which is preliminary data.</text>
</comment>
<dbReference type="Proteomes" id="UP001056766">
    <property type="component" value="Unassembled WGS sequence"/>
</dbReference>
<organism evidence="1 2">
    <name type="scientific">Methanococcoides seepicolus</name>
    <dbReference type="NCBI Taxonomy" id="2828780"/>
    <lineage>
        <taxon>Archaea</taxon>
        <taxon>Methanobacteriati</taxon>
        <taxon>Methanobacteriota</taxon>
        <taxon>Stenosarchaea group</taxon>
        <taxon>Methanomicrobia</taxon>
        <taxon>Methanosarcinales</taxon>
        <taxon>Methanosarcinaceae</taxon>
        <taxon>Methanococcoides</taxon>
    </lineage>
</organism>
<accession>A0A9E4ZH18</accession>
<name>A0A9E4ZH18_9EURY</name>
<evidence type="ECO:0000313" key="1">
    <source>
        <dbReference type="EMBL" id="MCM1987936.1"/>
    </source>
</evidence>
<keyword evidence="2" id="KW-1185">Reference proteome</keyword>
<protein>
    <submittedName>
        <fullName evidence="1">Uncharacterized protein</fullName>
    </submittedName>
</protein>